<gene>
    <name evidence="2" type="ORF">KIH74_23240</name>
</gene>
<feature type="transmembrane region" description="Helical" evidence="1">
    <location>
        <begin position="104"/>
        <end position="127"/>
    </location>
</feature>
<name>A0ABS5TLB3_9ACTN</name>
<accession>A0ABS5TLB3</accession>
<feature type="transmembrane region" description="Helical" evidence="1">
    <location>
        <begin position="177"/>
        <end position="198"/>
    </location>
</feature>
<dbReference type="Proteomes" id="UP001197247">
    <property type="component" value="Unassembled WGS sequence"/>
</dbReference>
<keyword evidence="1" id="KW-1133">Transmembrane helix</keyword>
<dbReference type="RefSeq" id="WP_214158242.1">
    <property type="nucleotide sequence ID" value="NZ_JAHBAY010000010.1"/>
</dbReference>
<reference evidence="2 3" key="1">
    <citation type="submission" date="2021-05" db="EMBL/GenBank/DDBJ databases">
        <title>Kineosporia and Streptomyces sp. nov. two new marine actinobacteria isolated from Coral.</title>
        <authorList>
            <person name="Buangrab K."/>
            <person name="Sutthacheep M."/>
            <person name="Yeemin T."/>
            <person name="Harunari E."/>
            <person name="Igarashi Y."/>
            <person name="Kanchanasin P."/>
            <person name="Tanasupawat S."/>
            <person name="Phongsopitanun W."/>
        </authorList>
    </citation>
    <scope>NUCLEOTIDE SEQUENCE [LARGE SCALE GENOMIC DNA]</scope>
    <source>
        <strain evidence="2 3">J2-2</strain>
    </source>
</reference>
<comment type="caution">
    <text evidence="2">The sequence shown here is derived from an EMBL/GenBank/DDBJ whole genome shotgun (WGS) entry which is preliminary data.</text>
</comment>
<protein>
    <submittedName>
        <fullName evidence="2">DUF2975 domain-containing protein</fullName>
    </submittedName>
</protein>
<sequence>MDRTDPASLSARALRLVTGLLLVAGGLAVTFSAVLLVRSLAGAGEIDVAVRLGEDSTYEQAQSYLSRTNDSYATPAALTAGNDGFTLTAPGPHRVDLVLENGGAILTGSAVGVGALLLRPLLVSVAAGRPFGSGNARRLQLLGAVTAVTAFAGPLLPQLATMLTLGRLDRIEPDSPFVAGITFDLLPLLLPLVFLVLAEAFRQGDRLHRDTEGLV</sequence>
<feature type="transmembrane region" description="Helical" evidence="1">
    <location>
        <begin position="12"/>
        <end position="37"/>
    </location>
</feature>
<keyword evidence="1" id="KW-0812">Transmembrane</keyword>
<keyword evidence="3" id="KW-1185">Reference proteome</keyword>
<organism evidence="2 3">
    <name type="scientific">Kineosporia corallincola</name>
    <dbReference type="NCBI Taxonomy" id="2835133"/>
    <lineage>
        <taxon>Bacteria</taxon>
        <taxon>Bacillati</taxon>
        <taxon>Actinomycetota</taxon>
        <taxon>Actinomycetes</taxon>
        <taxon>Kineosporiales</taxon>
        <taxon>Kineosporiaceae</taxon>
        <taxon>Kineosporia</taxon>
    </lineage>
</organism>
<dbReference type="EMBL" id="JAHBAY010000010">
    <property type="protein sequence ID" value="MBT0771876.1"/>
    <property type="molecule type" value="Genomic_DNA"/>
</dbReference>
<keyword evidence="1" id="KW-0472">Membrane</keyword>
<feature type="transmembrane region" description="Helical" evidence="1">
    <location>
        <begin position="139"/>
        <end position="157"/>
    </location>
</feature>
<proteinExistence type="predicted"/>
<evidence type="ECO:0000313" key="2">
    <source>
        <dbReference type="EMBL" id="MBT0771876.1"/>
    </source>
</evidence>
<evidence type="ECO:0000313" key="3">
    <source>
        <dbReference type="Proteomes" id="UP001197247"/>
    </source>
</evidence>
<evidence type="ECO:0000256" key="1">
    <source>
        <dbReference type="SAM" id="Phobius"/>
    </source>
</evidence>